<feature type="compositionally biased region" description="Low complexity" evidence="2">
    <location>
        <begin position="390"/>
        <end position="401"/>
    </location>
</feature>
<dbReference type="Proteomes" id="UP001150238">
    <property type="component" value="Unassembled WGS sequence"/>
</dbReference>
<name>A0A9W9DIZ8_9AGAR</name>
<keyword evidence="1" id="KW-0479">Metal-binding</keyword>
<sequence length="506" mass="56111">MRTEKSGREKRNTERAQKEEEGITNFLIQLFVPPQKRKQVPKPGLTRQNAKGFKRSRVFITKGTNTRKEEATFFFYLAFSSSQPALLASTSFHLQMLSDMDALSFDGYTSYSDSSAPRTPSPRADLPYPSPTQIYDEETNVGAPSGYRGSLLQELYGQEEEYHKQQLQQQHSQLPPTSSHPTMPRRATFPYVRHDAPSYPPTYDIYEESYNVVPSNGPSGPTAYYQTPHNPYLQHQQSSQHHLSYGPSSSGMLPAPNMGMGGMPGMPMGPYGHLHPVPPVQHTDDAASKETQYLRRRCFNCHTTEPPSWRRSTLNPGKIVCNKCGLYERTHLRPRPLRFDELRAGGKSRKNSLSNGSGGNGKTSPKSPGKSLVKKESVDVGLGRIRGNRRSSVSSSVGSGSDWDDNAQPSRLYPTQPEMQYSYDSSFVPTSGYATSSPPTDSPTFGPPAELYGSPYTHSGSPYHQQSASPYHHSHSSNSPPDTTHPELTLPPIIPEEATPTKRASN</sequence>
<dbReference type="GO" id="GO:0043565">
    <property type="term" value="F:sequence-specific DNA binding"/>
    <property type="evidence" value="ECO:0007669"/>
    <property type="project" value="InterPro"/>
</dbReference>
<dbReference type="CDD" id="cd00202">
    <property type="entry name" value="ZnF_GATA"/>
    <property type="match status" value="1"/>
</dbReference>
<dbReference type="EMBL" id="JANVFS010000026">
    <property type="protein sequence ID" value="KAJ4472884.1"/>
    <property type="molecule type" value="Genomic_DNA"/>
</dbReference>
<dbReference type="SUPFAM" id="SSF57716">
    <property type="entry name" value="Glucocorticoid receptor-like (DNA-binding domain)"/>
    <property type="match status" value="1"/>
</dbReference>
<feature type="region of interest" description="Disordered" evidence="2">
    <location>
        <begin position="338"/>
        <end position="506"/>
    </location>
</feature>
<dbReference type="AlphaFoldDB" id="A0A9W9DIZ8"/>
<dbReference type="InterPro" id="IPR013088">
    <property type="entry name" value="Znf_NHR/GATA"/>
</dbReference>
<comment type="caution">
    <text evidence="4">The sequence shown here is derived from an EMBL/GenBank/DDBJ whole genome shotgun (WGS) entry which is preliminary data.</text>
</comment>
<feature type="compositionally biased region" description="Low complexity" evidence="2">
    <location>
        <begin position="467"/>
        <end position="497"/>
    </location>
</feature>
<feature type="compositionally biased region" description="Polar residues" evidence="2">
    <location>
        <begin position="417"/>
        <end position="443"/>
    </location>
</feature>
<keyword evidence="1" id="KW-0863">Zinc-finger</keyword>
<dbReference type="GO" id="GO:0008270">
    <property type="term" value="F:zinc ion binding"/>
    <property type="evidence" value="ECO:0007669"/>
    <property type="project" value="UniProtKB-KW"/>
</dbReference>
<protein>
    <recommendedName>
        <fullName evidence="3">GATA-type domain-containing protein</fullName>
    </recommendedName>
</protein>
<dbReference type="InterPro" id="IPR000679">
    <property type="entry name" value="Znf_GATA"/>
</dbReference>
<accession>A0A9W9DIZ8</accession>
<dbReference type="Pfam" id="PF00320">
    <property type="entry name" value="GATA"/>
    <property type="match status" value="1"/>
</dbReference>
<evidence type="ECO:0000313" key="5">
    <source>
        <dbReference type="Proteomes" id="UP001150238"/>
    </source>
</evidence>
<dbReference type="PROSITE" id="PS50114">
    <property type="entry name" value="GATA_ZN_FINGER_2"/>
    <property type="match status" value="1"/>
</dbReference>
<evidence type="ECO:0000259" key="3">
    <source>
        <dbReference type="PROSITE" id="PS50114"/>
    </source>
</evidence>
<evidence type="ECO:0000313" key="4">
    <source>
        <dbReference type="EMBL" id="KAJ4472884.1"/>
    </source>
</evidence>
<evidence type="ECO:0000256" key="2">
    <source>
        <dbReference type="SAM" id="MobiDB-lite"/>
    </source>
</evidence>
<proteinExistence type="predicted"/>
<keyword evidence="1" id="KW-0862">Zinc</keyword>
<organism evidence="4 5">
    <name type="scientific">Lentinula lateritia</name>
    <dbReference type="NCBI Taxonomy" id="40482"/>
    <lineage>
        <taxon>Eukaryota</taxon>
        <taxon>Fungi</taxon>
        <taxon>Dikarya</taxon>
        <taxon>Basidiomycota</taxon>
        <taxon>Agaricomycotina</taxon>
        <taxon>Agaricomycetes</taxon>
        <taxon>Agaricomycetidae</taxon>
        <taxon>Agaricales</taxon>
        <taxon>Marasmiineae</taxon>
        <taxon>Omphalotaceae</taxon>
        <taxon>Lentinula</taxon>
    </lineage>
</organism>
<gene>
    <name evidence="4" type="ORF">C8J55DRAFT_519857</name>
</gene>
<feature type="domain" description="GATA-type" evidence="3">
    <location>
        <begin position="296"/>
        <end position="349"/>
    </location>
</feature>
<feature type="compositionally biased region" description="Low complexity" evidence="2">
    <location>
        <begin position="165"/>
        <end position="182"/>
    </location>
</feature>
<feature type="region of interest" description="Disordered" evidence="2">
    <location>
        <begin position="234"/>
        <end position="288"/>
    </location>
</feature>
<dbReference type="Gene3D" id="3.30.50.10">
    <property type="entry name" value="Erythroid Transcription Factor GATA-1, subunit A"/>
    <property type="match status" value="1"/>
</dbReference>
<reference evidence="4" key="2">
    <citation type="journal article" date="2023" name="Proc. Natl. Acad. Sci. U.S.A.">
        <title>A global phylogenomic analysis of the shiitake genus Lentinula.</title>
        <authorList>
            <person name="Sierra-Patev S."/>
            <person name="Min B."/>
            <person name="Naranjo-Ortiz M."/>
            <person name="Looney B."/>
            <person name="Konkel Z."/>
            <person name="Slot J.C."/>
            <person name="Sakamoto Y."/>
            <person name="Steenwyk J.L."/>
            <person name="Rokas A."/>
            <person name="Carro J."/>
            <person name="Camarero S."/>
            <person name="Ferreira P."/>
            <person name="Molpeceres G."/>
            <person name="Ruiz-Duenas F.J."/>
            <person name="Serrano A."/>
            <person name="Henrissat B."/>
            <person name="Drula E."/>
            <person name="Hughes K.W."/>
            <person name="Mata J.L."/>
            <person name="Ishikawa N.K."/>
            <person name="Vargas-Isla R."/>
            <person name="Ushijima S."/>
            <person name="Smith C.A."/>
            <person name="Donoghue J."/>
            <person name="Ahrendt S."/>
            <person name="Andreopoulos W."/>
            <person name="He G."/>
            <person name="LaButti K."/>
            <person name="Lipzen A."/>
            <person name="Ng V."/>
            <person name="Riley R."/>
            <person name="Sandor L."/>
            <person name="Barry K."/>
            <person name="Martinez A.T."/>
            <person name="Xiao Y."/>
            <person name="Gibbons J.G."/>
            <person name="Terashima K."/>
            <person name="Grigoriev I.V."/>
            <person name="Hibbett D."/>
        </authorList>
    </citation>
    <scope>NUCLEOTIDE SEQUENCE</scope>
    <source>
        <strain evidence="4">Sp2 HRB7682 ss15</strain>
    </source>
</reference>
<feature type="region of interest" description="Disordered" evidence="2">
    <location>
        <begin position="1"/>
        <end position="21"/>
    </location>
</feature>
<feature type="compositionally biased region" description="Polar residues" evidence="2">
    <location>
        <begin position="456"/>
        <end position="466"/>
    </location>
</feature>
<feature type="compositionally biased region" description="Low complexity" evidence="2">
    <location>
        <begin position="362"/>
        <end position="371"/>
    </location>
</feature>
<reference evidence="4" key="1">
    <citation type="submission" date="2022-08" db="EMBL/GenBank/DDBJ databases">
        <authorList>
            <consortium name="DOE Joint Genome Institute"/>
            <person name="Min B."/>
            <person name="Riley R."/>
            <person name="Sierra-Patev S."/>
            <person name="Naranjo-Ortiz M."/>
            <person name="Looney B."/>
            <person name="Konkel Z."/>
            <person name="Slot J.C."/>
            <person name="Sakamoto Y."/>
            <person name="Steenwyk J.L."/>
            <person name="Rokas A."/>
            <person name="Carro J."/>
            <person name="Camarero S."/>
            <person name="Ferreira P."/>
            <person name="Molpeceres G."/>
            <person name="Ruiz-Duenas F.J."/>
            <person name="Serrano A."/>
            <person name="Henrissat B."/>
            <person name="Drula E."/>
            <person name="Hughes K.W."/>
            <person name="Mata J.L."/>
            <person name="Ishikawa N.K."/>
            <person name="Vargas-Isla R."/>
            <person name="Ushijima S."/>
            <person name="Smith C.A."/>
            <person name="Ahrendt S."/>
            <person name="Andreopoulos W."/>
            <person name="He G."/>
            <person name="Labutti K."/>
            <person name="Lipzen A."/>
            <person name="Ng V."/>
            <person name="Sandor L."/>
            <person name="Barry K."/>
            <person name="Martinez A.T."/>
            <person name="Xiao Y."/>
            <person name="Gibbons J.G."/>
            <person name="Terashima K."/>
            <person name="Hibbett D.S."/>
            <person name="Grigoriev I.V."/>
        </authorList>
    </citation>
    <scope>NUCLEOTIDE SEQUENCE</scope>
    <source>
        <strain evidence="4">Sp2 HRB7682 ss15</strain>
    </source>
</reference>
<evidence type="ECO:0000256" key="1">
    <source>
        <dbReference type="PROSITE-ProRule" id="PRU00094"/>
    </source>
</evidence>
<dbReference type="SMART" id="SM00401">
    <property type="entry name" value="ZnF_GATA"/>
    <property type="match status" value="1"/>
</dbReference>
<feature type="region of interest" description="Disordered" evidence="2">
    <location>
        <begin position="161"/>
        <end position="185"/>
    </location>
</feature>
<dbReference type="GO" id="GO:0006355">
    <property type="term" value="P:regulation of DNA-templated transcription"/>
    <property type="evidence" value="ECO:0007669"/>
    <property type="project" value="InterPro"/>
</dbReference>
<feature type="compositionally biased region" description="Low complexity" evidence="2">
    <location>
        <begin position="234"/>
        <end position="244"/>
    </location>
</feature>